<reference evidence="1 2" key="1">
    <citation type="submission" date="2016-03" db="EMBL/GenBank/DDBJ databases">
        <title>Whole genome sequencing of Grifola frondosa 9006-11.</title>
        <authorList>
            <person name="Min B."/>
            <person name="Park H."/>
            <person name="Kim J.-G."/>
            <person name="Cho H."/>
            <person name="Oh Y.-L."/>
            <person name="Kong W.-S."/>
            <person name="Choi I.-G."/>
        </authorList>
    </citation>
    <scope>NUCLEOTIDE SEQUENCE [LARGE SCALE GENOMIC DNA]</scope>
    <source>
        <strain evidence="1 2">9006-11</strain>
    </source>
</reference>
<organism evidence="1 2">
    <name type="scientific">Grifola frondosa</name>
    <name type="common">Maitake</name>
    <name type="synonym">Polyporus frondosus</name>
    <dbReference type="NCBI Taxonomy" id="5627"/>
    <lineage>
        <taxon>Eukaryota</taxon>
        <taxon>Fungi</taxon>
        <taxon>Dikarya</taxon>
        <taxon>Basidiomycota</taxon>
        <taxon>Agaricomycotina</taxon>
        <taxon>Agaricomycetes</taxon>
        <taxon>Polyporales</taxon>
        <taxon>Grifolaceae</taxon>
        <taxon>Grifola</taxon>
    </lineage>
</organism>
<dbReference type="Proteomes" id="UP000092993">
    <property type="component" value="Unassembled WGS sequence"/>
</dbReference>
<gene>
    <name evidence="1" type="ORF">A0H81_05224</name>
</gene>
<protein>
    <submittedName>
        <fullName evidence="1">Uncharacterized protein</fullName>
    </submittedName>
</protein>
<dbReference type="AlphaFoldDB" id="A0A1C7MDN5"/>
<evidence type="ECO:0000313" key="2">
    <source>
        <dbReference type="Proteomes" id="UP000092993"/>
    </source>
</evidence>
<accession>A0A1C7MDN5</accession>
<name>A0A1C7MDN5_GRIFR</name>
<dbReference type="EMBL" id="LUGG01000005">
    <property type="protein sequence ID" value="OBZ74942.1"/>
    <property type="molecule type" value="Genomic_DNA"/>
</dbReference>
<evidence type="ECO:0000313" key="1">
    <source>
        <dbReference type="EMBL" id="OBZ74942.1"/>
    </source>
</evidence>
<comment type="caution">
    <text evidence="1">The sequence shown here is derived from an EMBL/GenBank/DDBJ whole genome shotgun (WGS) entry which is preliminary data.</text>
</comment>
<sequence length="138" mass="15187">MRATVAQAAARSLLFTTSVNHGLIFCSSTSFVVNIWSRNPLPLLRNGTTISSDQYGECTSNQAKRHLYHHPVQVGILLPLRRTDNIRCVRSPRILCATISPEQTLGPHHCSRTGVLSTNHSVGPFTRSPSRVFGARPL</sequence>
<proteinExistence type="predicted"/>
<keyword evidence="2" id="KW-1185">Reference proteome</keyword>